<dbReference type="InterPro" id="IPR036465">
    <property type="entry name" value="vWFA_dom_sf"/>
</dbReference>
<feature type="signal peptide" evidence="1">
    <location>
        <begin position="1"/>
        <end position="21"/>
    </location>
</feature>
<name>A0A844QB41_9HYPH</name>
<protein>
    <submittedName>
        <fullName evidence="2">DUF1194 domain-containing protein</fullName>
    </submittedName>
</protein>
<dbReference type="RefSeq" id="WP_156712232.1">
    <property type="nucleotide sequence ID" value="NZ_WPHG01000002.1"/>
</dbReference>
<dbReference type="Gene3D" id="3.40.50.410">
    <property type="entry name" value="von Willebrand factor, type A domain"/>
    <property type="match status" value="1"/>
</dbReference>
<evidence type="ECO:0000256" key="1">
    <source>
        <dbReference type="SAM" id="SignalP"/>
    </source>
</evidence>
<organism evidence="2 3">
    <name type="scientific">Nitratireductor arenosus</name>
    <dbReference type="NCBI Taxonomy" id="2682096"/>
    <lineage>
        <taxon>Bacteria</taxon>
        <taxon>Pseudomonadati</taxon>
        <taxon>Pseudomonadota</taxon>
        <taxon>Alphaproteobacteria</taxon>
        <taxon>Hyphomicrobiales</taxon>
        <taxon>Phyllobacteriaceae</taxon>
        <taxon>Nitratireductor</taxon>
    </lineage>
</organism>
<comment type="caution">
    <text evidence="2">The sequence shown here is derived from an EMBL/GenBank/DDBJ whole genome shotgun (WGS) entry which is preliminary data.</text>
</comment>
<evidence type="ECO:0000313" key="2">
    <source>
        <dbReference type="EMBL" id="MVA97256.1"/>
    </source>
</evidence>
<dbReference type="Proteomes" id="UP000463224">
    <property type="component" value="Unassembled WGS sequence"/>
</dbReference>
<accession>A0A844QB41</accession>
<proteinExistence type="predicted"/>
<dbReference type="CDD" id="cd00198">
    <property type="entry name" value="vWFA"/>
    <property type="match status" value="1"/>
</dbReference>
<feature type="chain" id="PRO_5032541078" evidence="1">
    <location>
        <begin position="22"/>
        <end position="286"/>
    </location>
</feature>
<evidence type="ECO:0000313" key="3">
    <source>
        <dbReference type="Proteomes" id="UP000463224"/>
    </source>
</evidence>
<dbReference type="SUPFAM" id="SSF53300">
    <property type="entry name" value="vWA-like"/>
    <property type="match status" value="1"/>
</dbReference>
<reference evidence="2 3" key="1">
    <citation type="submission" date="2019-12" db="EMBL/GenBank/DDBJ databases">
        <title>Nitratireductor arenosus sp. nov., Isolated from sea sand, Jeju island, South Korea.</title>
        <authorList>
            <person name="Kim W."/>
        </authorList>
    </citation>
    <scope>NUCLEOTIDE SEQUENCE [LARGE SCALE GENOMIC DNA]</scope>
    <source>
        <strain evidence="2 3">CAU 1489</strain>
    </source>
</reference>
<dbReference type="InterPro" id="IPR010607">
    <property type="entry name" value="DUF1194"/>
</dbReference>
<dbReference type="AlphaFoldDB" id="A0A844QB41"/>
<keyword evidence="3" id="KW-1185">Reference proteome</keyword>
<keyword evidence="1" id="KW-0732">Signal</keyword>
<gene>
    <name evidence="2" type="ORF">GN330_08350</name>
</gene>
<dbReference type="EMBL" id="WPHG01000002">
    <property type="protein sequence ID" value="MVA97256.1"/>
    <property type="molecule type" value="Genomic_DNA"/>
</dbReference>
<sequence length="286" mass="31099">MALRLVGAVALAAAIAARAWAGGGDEADEVVDVELVLAVDVSLSMSPSELKIQREGYMAALMHERVIAAIRDGLHGKIAVTYFEWAGETSQRLVVPWTRIASLDDAQAFVALLTAIPARSARRTSISSGLIFAESLFEDNGFRGTKRVIDVSGDGPNNQGPRVDTTRDGIVARGIVVNGLPLMTNSGMTTSFDVPDLDRYYAHCVIGGPGSFVIPVTEWSHFPEAIRRKLVLELAGPQPVQSAHLSSRDVRVVRVAATPAQSRAEDYDCLIGERMWQNRLRFWDEN</sequence>
<dbReference type="Pfam" id="PF06707">
    <property type="entry name" value="DUF1194"/>
    <property type="match status" value="1"/>
</dbReference>